<dbReference type="AlphaFoldDB" id="A0A951P7A7"/>
<keyword evidence="2" id="KW-0540">Nuclease</keyword>
<sequence length="179" mass="20108">MLTRQDLEHLQQQNPDYRMELIDGQVRVMSPSGYESDEVAAEVTRLLGNWVRPRKLGRITGSSAGFDLPELGVRAPDASFVTAERLRRAPRSFAQLVPDLMVEVKSPSDSVEALEAKIMRFLELGAQVGILINPEAETVRLYRFNQVVESLTSSDLLTVPELLPGWEVRVSDLWSPVFE</sequence>
<dbReference type="Proteomes" id="UP000707356">
    <property type="component" value="Unassembled WGS sequence"/>
</dbReference>
<reference evidence="2" key="1">
    <citation type="submission" date="2021-05" db="EMBL/GenBank/DDBJ databases">
        <authorList>
            <person name="Pietrasiak N."/>
            <person name="Ward R."/>
            <person name="Stajich J.E."/>
            <person name="Kurbessoian T."/>
        </authorList>
    </citation>
    <scope>NUCLEOTIDE SEQUENCE</scope>
    <source>
        <strain evidence="2">GSE-TBD4-15B</strain>
    </source>
</reference>
<dbReference type="PANTHER" id="PTHR34107">
    <property type="entry name" value="SLL0198 PROTEIN-RELATED"/>
    <property type="match status" value="1"/>
</dbReference>
<dbReference type="InterPro" id="IPR011335">
    <property type="entry name" value="Restrct_endonuc-II-like"/>
</dbReference>
<dbReference type="CDD" id="cd06260">
    <property type="entry name" value="DUF820-like"/>
    <property type="match status" value="1"/>
</dbReference>
<gene>
    <name evidence="2" type="ORF">KME07_02455</name>
</gene>
<dbReference type="EMBL" id="JAHHHV010000010">
    <property type="protein sequence ID" value="MBW4464288.1"/>
    <property type="molecule type" value="Genomic_DNA"/>
</dbReference>
<evidence type="ECO:0000313" key="2">
    <source>
        <dbReference type="EMBL" id="MBW4464288.1"/>
    </source>
</evidence>
<comment type="caution">
    <text evidence="2">The sequence shown here is derived from an EMBL/GenBank/DDBJ whole genome shotgun (WGS) entry which is preliminary data.</text>
</comment>
<keyword evidence="2" id="KW-0255">Endonuclease</keyword>
<evidence type="ECO:0000259" key="1">
    <source>
        <dbReference type="Pfam" id="PF05685"/>
    </source>
</evidence>
<dbReference type="GO" id="GO:0004519">
    <property type="term" value="F:endonuclease activity"/>
    <property type="evidence" value="ECO:0007669"/>
    <property type="project" value="UniProtKB-KW"/>
</dbReference>
<dbReference type="InterPro" id="IPR012296">
    <property type="entry name" value="Nuclease_put_TT1808"/>
</dbReference>
<feature type="domain" description="Putative restriction endonuclease" evidence="1">
    <location>
        <begin position="5"/>
        <end position="170"/>
    </location>
</feature>
<protein>
    <submittedName>
        <fullName evidence="2">Uma2 family endonuclease</fullName>
    </submittedName>
</protein>
<reference evidence="2" key="2">
    <citation type="journal article" date="2022" name="Microbiol. Resour. Announc.">
        <title>Metagenome Sequencing to Explore Phylogenomics of Terrestrial Cyanobacteria.</title>
        <authorList>
            <person name="Ward R.D."/>
            <person name="Stajich J.E."/>
            <person name="Johansen J.R."/>
            <person name="Huntemann M."/>
            <person name="Clum A."/>
            <person name="Foster B."/>
            <person name="Foster B."/>
            <person name="Roux S."/>
            <person name="Palaniappan K."/>
            <person name="Varghese N."/>
            <person name="Mukherjee S."/>
            <person name="Reddy T.B.K."/>
            <person name="Daum C."/>
            <person name="Copeland A."/>
            <person name="Chen I.A."/>
            <person name="Ivanova N.N."/>
            <person name="Kyrpides N.C."/>
            <person name="Shapiro N."/>
            <person name="Eloe-Fadrosh E.A."/>
            <person name="Pietrasiak N."/>
        </authorList>
    </citation>
    <scope>NUCLEOTIDE SEQUENCE</scope>
    <source>
        <strain evidence="2">GSE-TBD4-15B</strain>
    </source>
</reference>
<keyword evidence="2" id="KW-0378">Hydrolase</keyword>
<dbReference type="SUPFAM" id="SSF52980">
    <property type="entry name" value="Restriction endonuclease-like"/>
    <property type="match status" value="1"/>
</dbReference>
<proteinExistence type="predicted"/>
<dbReference type="Pfam" id="PF05685">
    <property type="entry name" value="Uma2"/>
    <property type="match status" value="1"/>
</dbReference>
<dbReference type="PANTHER" id="PTHR34107:SF7">
    <property type="entry name" value="SLR2092 PROTEIN"/>
    <property type="match status" value="1"/>
</dbReference>
<evidence type="ECO:0000313" key="3">
    <source>
        <dbReference type="Proteomes" id="UP000707356"/>
    </source>
</evidence>
<dbReference type="InterPro" id="IPR008538">
    <property type="entry name" value="Uma2"/>
</dbReference>
<dbReference type="Gene3D" id="3.90.1570.10">
    <property type="entry name" value="tt1808, chain A"/>
    <property type="match status" value="1"/>
</dbReference>
<organism evidence="2 3">
    <name type="scientific">Pegethrix bostrychoides GSE-TBD4-15B</name>
    <dbReference type="NCBI Taxonomy" id="2839662"/>
    <lineage>
        <taxon>Bacteria</taxon>
        <taxon>Bacillati</taxon>
        <taxon>Cyanobacteriota</taxon>
        <taxon>Cyanophyceae</taxon>
        <taxon>Oculatellales</taxon>
        <taxon>Oculatellaceae</taxon>
        <taxon>Pegethrix</taxon>
    </lineage>
</organism>
<accession>A0A951P7A7</accession>
<name>A0A951P7A7_9CYAN</name>